<dbReference type="InterPro" id="IPR026960">
    <property type="entry name" value="RVT-Znf"/>
</dbReference>
<evidence type="ECO:0000313" key="2">
    <source>
        <dbReference type="EMBL" id="MED6176245.1"/>
    </source>
</evidence>
<dbReference type="EMBL" id="JASCZI010152506">
    <property type="protein sequence ID" value="MED6176245.1"/>
    <property type="molecule type" value="Genomic_DNA"/>
</dbReference>
<sequence length="173" mass="19536">MLWLALHNALATNQFRNRGGMAPDDLCKMFGQSAKDVLHCFWNCPKDRAVWNLLDPTLSSVLNCSIFGFWFRRCLMHAGLLILAAMWWIRMSRCQEIFQYHPWSEIKVAGLSRSLHNDILSTSQGSSNLCPSLPVSSWVPPPKDYCKVNCDASIFHERQLAGFGCVLRNGSGS</sequence>
<feature type="domain" description="Reverse transcriptase zinc-binding" evidence="1">
    <location>
        <begin position="1"/>
        <end position="51"/>
    </location>
</feature>
<name>A0ABU6VU19_9FABA</name>
<dbReference type="Pfam" id="PF13966">
    <property type="entry name" value="zf-RVT"/>
    <property type="match status" value="1"/>
</dbReference>
<organism evidence="2 3">
    <name type="scientific">Stylosanthes scabra</name>
    <dbReference type="NCBI Taxonomy" id="79078"/>
    <lineage>
        <taxon>Eukaryota</taxon>
        <taxon>Viridiplantae</taxon>
        <taxon>Streptophyta</taxon>
        <taxon>Embryophyta</taxon>
        <taxon>Tracheophyta</taxon>
        <taxon>Spermatophyta</taxon>
        <taxon>Magnoliopsida</taxon>
        <taxon>eudicotyledons</taxon>
        <taxon>Gunneridae</taxon>
        <taxon>Pentapetalae</taxon>
        <taxon>rosids</taxon>
        <taxon>fabids</taxon>
        <taxon>Fabales</taxon>
        <taxon>Fabaceae</taxon>
        <taxon>Papilionoideae</taxon>
        <taxon>50 kb inversion clade</taxon>
        <taxon>dalbergioids sensu lato</taxon>
        <taxon>Dalbergieae</taxon>
        <taxon>Pterocarpus clade</taxon>
        <taxon>Stylosanthes</taxon>
    </lineage>
</organism>
<evidence type="ECO:0000259" key="1">
    <source>
        <dbReference type="Pfam" id="PF13966"/>
    </source>
</evidence>
<proteinExistence type="predicted"/>
<protein>
    <recommendedName>
        <fullName evidence="1">Reverse transcriptase zinc-binding domain-containing protein</fullName>
    </recommendedName>
</protein>
<reference evidence="2 3" key="1">
    <citation type="journal article" date="2023" name="Plants (Basel)">
        <title>Bridging the Gap: Combining Genomics and Transcriptomics Approaches to Understand Stylosanthes scabra, an Orphan Legume from the Brazilian Caatinga.</title>
        <authorList>
            <person name="Ferreira-Neto J.R.C."/>
            <person name="da Silva M.D."/>
            <person name="Binneck E."/>
            <person name="de Melo N.F."/>
            <person name="da Silva R.H."/>
            <person name="de Melo A.L.T.M."/>
            <person name="Pandolfi V."/>
            <person name="Bustamante F.O."/>
            <person name="Brasileiro-Vidal A.C."/>
            <person name="Benko-Iseppon A.M."/>
        </authorList>
    </citation>
    <scope>NUCLEOTIDE SEQUENCE [LARGE SCALE GENOMIC DNA]</scope>
    <source>
        <tissue evidence="2">Leaves</tissue>
    </source>
</reference>
<comment type="caution">
    <text evidence="2">The sequence shown here is derived from an EMBL/GenBank/DDBJ whole genome shotgun (WGS) entry which is preliminary data.</text>
</comment>
<keyword evidence="3" id="KW-1185">Reference proteome</keyword>
<accession>A0ABU6VU19</accession>
<gene>
    <name evidence="2" type="ORF">PIB30_086263</name>
</gene>
<dbReference type="Proteomes" id="UP001341840">
    <property type="component" value="Unassembled WGS sequence"/>
</dbReference>
<evidence type="ECO:0000313" key="3">
    <source>
        <dbReference type="Proteomes" id="UP001341840"/>
    </source>
</evidence>